<dbReference type="EnsemblMetazoa" id="XM_030976474">
    <property type="protein sequence ID" value="XP_030832334"/>
    <property type="gene ID" value="LOC579753"/>
</dbReference>
<keyword evidence="12" id="KW-0456">Lyase</keyword>
<evidence type="ECO:0000256" key="17">
    <source>
        <dbReference type="PIRSR" id="PIRSR600720-3"/>
    </source>
</evidence>
<sequence length="957" mass="104300">MASVYFLLRVVFVMLWNLFSLSEARYYYQPISRSRTQYARQDNDYFTMDILMPGVKPKTPEEYLCYAEAAPLRDAYIVNFEPRASMKTIHHMLVYGCTDIPNNEETVGACHGSPCLGKSNILFGWARDAASPDIPQGVGFHVGGASGINYIMIQMHYGDKLDHLKGTSGDHSGISLIMTHTPQPYIGGIYLLWSGDINIPAHSTNVHSDIACKYDSSANIHPFAFRAHAHDLGKVITGYLIRNGEWTVIAKGSPKWPQAFYPIGESYTIQPGDILAARCTYDSDKDIATYAGGTHNDEMCNMYLMYYTDATRGEAFQECGRPAPGSFFSSAPPGYNTVPSLPTSSQPETHSRNRPAPVDTWDPYYDYANQQGYDKDGQSYPQEGSNVDYVSPSVEDVGGGGGRGGGGRGGEDRERPEGTPKPVDNIPDTDKTSSQASDGDATQAAPIIAPGNGDTVTQPPTSNKMQSFTVSDVDGWPSSGSGVTLGQVSGIAVDSAGNVHIFHRASRPWDIHSFQGDVFTQSNQGPIINNTNIKYDSNTGKVLSQWGANQFFLPHGLSIDHEDNIWLTDVAMHQVFKYPPGGAGTPLLTLGTKLEPGDDKNHFCKPSDVTVDPKTGNFFVSDGYCNARVMKFSPEGKLLLQWGHQLKGMLASLPVGQFNLPHCITMVSDKNQVCVADREAGRIQCFSADSGDFTKQFNLPEFGGRLYAVAYSSASGGLLYAVNGPSNGVKPVQGFALNYTSTEILRMWEPHSQKFEKPHDIACTPDGKLVYVAEIGPNKVWKFTTNAEVLSFGVNSSDSIMHSVSVLSTTESETATVIEVEHTLNSTGNSTHFTPVAGETQATNTSLNERLNGFTSDSSLGTTTIIVAVLAVPILLMLLVAVAIRLHAQGHFRLNKKRRNYKVSAGDKFSLGSLLHKRNGFSQVATDDSDPDAAQWSEESDIEEYSILNNTKRTQNL</sequence>
<dbReference type="GO" id="GO:0016020">
    <property type="term" value="C:membrane"/>
    <property type="evidence" value="ECO:0007669"/>
    <property type="project" value="InterPro"/>
</dbReference>
<keyword evidence="16" id="KW-0106">Calcium</keyword>
<feature type="disulfide bond" evidence="17">
    <location>
        <begin position="65"/>
        <end position="110"/>
    </location>
</feature>
<dbReference type="Pfam" id="PF03712">
    <property type="entry name" value="Cu2_monoox_C"/>
    <property type="match status" value="1"/>
</dbReference>
<name>A0A7M7N970_STRPU</name>
<dbReference type="InterPro" id="IPR001258">
    <property type="entry name" value="NHL_repeat"/>
</dbReference>
<evidence type="ECO:0000256" key="12">
    <source>
        <dbReference type="ARBA" id="ARBA00023239"/>
    </source>
</evidence>
<feature type="compositionally biased region" description="Gly residues" evidence="19">
    <location>
        <begin position="397"/>
        <end position="408"/>
    </location>
</feature>
<dbReference type="OMA" id="AGDEMCN"/>
<dbReference type="RefSeq" id="XP_030832334.1">
    <property type="nucleotide sequence ID" value="XM_030976474.1"/>
</dbReference>
<feature type="disulfide bond" evidence="17">
    <location>
        <begin position="279"/>
        <end position="300"/>
    </location>
</feature>
<evidence type="ECO:0000256" key="2">
    <source>
        <dbReference type="ARBA" id="ARBA00006026"/>
    </source>
</evidence>
<keyword evidence="20" id="KW-1133">Transmembrane helix</keyword>
<dbReference type="AlphaFoldDB" id="A0A7M7N970"/>
<evidence type="ECO:0000256" key="15">
    <source>
        <dbReference type="PIRSR" id="PIRSR600720-1"/>
    </source>
</evidence>
<feature type="binding site" evidence="16">
    <location>
        <position position="759"/>
    </location>
    <ligand>
        <name>Zn(2+)</name>
        <dbReference type="ChEBI" id="CHEBI:29105"/>
        <note>catalytic</note>
    </ligand>
</feature>
<feature type="binding site" evidence="16">
    <location>
        <position position="662"/>
    </location>
    <ligand>
        <name>Zn(2+)</name>
        <dbReference type="ChEBI" id="CHEBI:29105"/>
        <note>catalytic</note>
    </ligand>
</feature>
<dbReference type="CTD" id="5066"/>
<dbReference type="GO" id="GO:0005507">
    <property type="term" value="F:copper ion binding"/>
    <property type="evidence" value="ECO:0007669"/>
    <property type="project" value="InterPro"/>
</dbReference>
<evidence type="ECO:0000256" key="14">
    <source>
        <dbReference type="ARBA" id="ARBA00048431"/>
    </source>
</evidence>
<dbReference type="EnsemblMetazoa" id="XM_030976473">
    <property type="protein sequence ID" value="XP_030832333"/>
    <property type="gene ID" value="LOC579753"/>
</dbReference>
<comment type="similarity">
    <text evidence="3">In the N-terminal section; belongs to the copper type II ascorbate-dependent monooxygenase family.</text>
</comment>
<feature type="compositionally biased region" description="Polar residues" evidence="19">
    <location>
        <begin position="337"/>
        <end position="348"/>
    </location>
</feature>
<evidence type="ECO:0000256" key="19">
    <source>
        <dbReference type="SAM" id="MobiDB-lite"/>
    </source>
</evidence>
<evidence type="ECO:0000256" key="11">
    <source>
        <dbReference type="ARBA" id="ARBA00023180"/>
    </source>
</evidence>
<feature type="binding site" evidence="16">
    <location>
        <position position="557"/>
    </location>
    <ligand>
        <name>Ca(2+)</name>
        <dbReference type="ChEBI" id="CHEBI:29108"/>
        <note>structural</note>
    </ligand>
</feature>
<evidence type="ECO:0000259" key="23">
    <source>
        <dbReference type="Pfam" id="PF03712"/>
    </source>
</evidence>
<keyword evidence="11" id="KW-0325">Glycoprotein</keyword>
<dbReference type="InterPro" id="IPR000720">
    <property type="entry name" value="PHM/PAL"/>
</dbReference>
<dbReference type="GO" id="GO:0005576">
    <property type="term" value="C:extracellular region"/>
    <property type="evidence" value="ECO:0000318"/>
    <property type="project" value="GO_Central"/>
</dbReference>
<evidence type="ECO:0000256" key="21">
    <source>
        <dbReference type="SAM" id="SignalP"/>
    </source>
</evidence>
<dbReference type="SUPFAM" id="SSF63829">
    <property type="entry name" value="Calcium-dependent phosphotriesterase"/>
    <property type="match status" value="1"/>
</dbReference>
<evidence type="ECO:0000256" key="5">
    <source>
        <dbReference type="ARBA" id="ARBA00022729"/>
    </source>
</evidence>
<feature type="repeat" description="NHL" evidence="18">
    <location>
        <begin position="590"/>
        <end position="635"/>
    </location>
</feature>
<feature type="compositionally biased region" description="Polar residues" evidence="19">
    <location>
        <begin position="454"/>
        <end position="465"/>
    </location>
</feature>
<evidence type="ECO:0000256" key="3">
    <source>
        <dbReference type="ARBA" id="ARBA00010263"/>
    </source>
</evidence>
<evidence type="ECO:0000256" key="6">
    <source>
        <dbReference type="ARBA" id="ARBA00022737"/>
    </source>
</evidence>
<dbReference type="GO" id="GO:0004504">
    <property type="term" value="F:peptidylglycine monooxygenase activity"/>
    <property type="evidence" value="ECO:0000318"/>
    <property type="project" value="GO_Central"/>
</dbReference>
<evidence type="ECO:0000256" key="13">
    <source>
        <dbReference type="ARBA" id="ARBA00023268"/>
    </source>
</evidence>
<proteinExistence type="inferred from homology"/>
<feature type="binding site" evidence="16">
    <location>
        <position position="90"/>
    </location>
    <ligand>
        <name>Cu(2+)</name>
        <dbReference type="ChEBI" id="CHEBI:29036"/>
        <label>1</label>
        <note>catalytic</note>
    </ligand>
</feature>
<keyword evidence="7" id="KW-0560">Oxidoreductase</keyword>
<feature type="repeat" description="NHL" evidence="18">
    <location>
        <begin position="656"/>
        <end position="689"/>
    </location>
</feature>
<dbReference type="FunFam" id="2.120.10.30:FF:000016">
    <property type="entry name" value="peptidyl-glycine alpha-amidating monooxygenase isoform X1"/>
    <property type="match status" value="1"/>
</dbReference>
<protein>
    <recommendedName>
        <fullName evidence="26">Peptidylglycine alpha-amidating monooxygenase</fullName>
    </recommendedName>
</protein>
<dbReference type="Pfam" id="PF01082">
    <property type="entry name" value="Cu2_monooxygen"/>
    <property type="match status" value="1"/>
</dbReference>
<evidence type="ECO:0000256" key="18">
    <source>
        <dbReference type="PROSITE-ProRule" id="PRU00504"/>
    </source>
</evidence>
<feature type="compositionally biased region" description="Basic and acidic residues" evidence="19">
    <location>
        <begin position="409"/>
        <end position="418"/>
    </location>
</feature>
<dbReference type="PANTHER" id="PTHR10680">
    <property type="entry name" value="PEPTIDYL-GLYCINE ALPHA-AMIDATING MONOOXYGENASE"/>
    <property type="match status" value="1"/>
</dbReference>
<keyword evidence="20" id="KW-0812">Transmembrane</keyword>
<keyword evidence="6" id="KW-0677">Repeat</keyword>
<keyword evidence="16" id="KW-0862">Zinc</keyword>
<dbReference type="InterPro" id="IPR000323">
    <property type="entry name" value="Cu2_ascorb_mOase_N"/>
</dbReference>
<dbReference type="GO" id="GO:0004598">
    <property type="term" value="F:peptidylamidoglycolate lyase activity"/>
    <property type="evidence" value="ECO:0007669"/>
    <property type="project" value="UniProtKB-EC"/>
</dbReference>
<evidence type="ECO:0000313" key="24">
    <source>
        <dbReference type="EnsemblMetazoa" id="XP_030832334"/>
    </source>
</evidence>
<feature type="binding site" evidence="16">
    <location>
        <position position="228"/>
    </location>
    <ligand>
        <name>Cu(2+)</name>
        <dbReference type="ChEBI" id="CHEBI:29036"/>
        <label>1</label>
        <note>catalytic</note>
    </ligand>
</feature>
<feature type="binding site" evidence="15">
    <location>
        <position position="504"/>
    </location>
    <ligand>
        <name>a protein</name>
        <dbReference type="ChEBI" id="CHEBI:16541"/>
    </ligand>
    <ligandPart>
        <name>C-terminal Xaa-(2S)-2-hydroxyglycine residue</name>
        <dbReference type="ChEBI" id="CHEBI:142768"/>
    </ligandPart>
</feature>
<dbReference type="Gene3D" id="2.60.120.310">
    <property type="entry name" value="Copper type II, ascorbate-dependent monooxygenase, N-terminal domain"/>
    <property type="match status" value="1"/>
</dbReference>
<feature type="binding site" evidence="16">
    <location>
        <position position="555"/>
    </location>
    <ligand>
        <name>Zn(2+)</name>
        <dbReference type="ChEBI" id="CHEBI:29105"/>
        <note>catalytic</note>
    </ligand>
</feature>
<dbReference type="InterPro" id="IPR014784">
    <property type="entry name" value="Cu2_ascorb_mOase-like_C"/>
</dbReference>
<evidence type="ECO:0000256" key="16">
    <source>
        <dbReference type="PIRSR" id="PIRSR600720-2"/>
    </source>
</evidence>
<keyword evidence="13" id="KW-0511">Multifunctional enzyme</keyword>
<dbReference type="InParanoid" id="A0A7M7N970"/>
<evidence type="ECO:0000256" key="8">
    <source>
        <dbReference type="ARBA" id="ARBA00023008"/>
    </source>
</evidence>
<feature type="chain" id="PRO_5036207672" description="Peptidylglycine alpha-amidating monooxygenase" evidence="21">
    <location>
        <begin position="25"/>
        <end position="957"/>
    </location>
</feature>
<dbReference type="SUPFAM" id="SSF49742">
    <property type="entry name" value="PHM/PNGase F"/>
    <property type="match status" value="2"/>
</dbReference>
<feature type="disulfide bond" evidence="17">
    <location>
        <begin position="674"/>
        <end position="685"/>
    </location>
</feature>
<comment type="similarity">
    <text evidence="2">In the C-terminal section; belongs to the peptidyl-alpha-hydroxyglycine alpha-amidating lyase family.</text>
</comment>
<organism evidence="24 25">
    <name type="scientific">Strongylocentrotus purpuratus</name>
    <name type="common">Purple sea urchin</name>
    <dbReference type="NCBI Taxonomy" id="7668"/>
    <lineage>
        <taxon>Eukaryota</taxon>
        <taxon>Metazoa</taxon>
        <taxon>Echinodermata</taxon>
        <taxon>Eleutherozoa</taxon>
        <taxon>Echinozoa</taxon>
        <taxon>Echinoidea</taxon>
        <taxon>Euechinoidea</taxon>
        <taxon>Echinacea</taxon>
        <taxon>Camarodonta</taxon>
        <taxon>Echinidea</taxon>
        <taxon>Strongylocentrotidae</taxon>
        <taxon>Strongylocentrotus</taxon>
    </lineage>
</organism>
<feature type="binding site" evidence="16">
    <location>
        <position position="91"/>
    </location>
    <ligand>
        <name>Cu(2+)</name>
        <dbReference type="ChEBI" id="CHEBI:29036"/>
        <label>1</label>
        <note>catalytic</note>
    </ligand>
</feature>
<dbReference type="KEGG" id="spu:579753"/>
<dbReference type="InterPro" id="IPR011042">
    <property type="entry name" value="6-blade_b-propeller_TolB-like"/>
</dbReference>
<keyword evidence="10 17" id="KW-1015">Disulfide bond</keyword>
<dbReference type="InterPro" id="IPR024548">
    <property type="entry name" value="Cu2_monoox_C"/>
</dbReference>
<dbReference type="CDD" id="cd14958">
    <property type="entry name" value="NHL_PAL_like"/>
    <property type="match status" value="1"/>
</dbReference>
<keyword evidence="9" id="KW-0503">Monooxygenase</keyword>
<dbReference type="Gene3D" id="2.120.10.30">
    <property type="entry name" value="TolB, C-terminal domain"/>
    <property type="match status" value="1"/>
</dbReference>
<reference evidence="25" key="1">
    <citation type="submission" date="2015-02" db="EMBL/GenBank/DDBJ databases">
        <title>Genome sequencing for Strongylocentrotus purpuratus.</title>
        <authorList>
            <person name="Murali S."/>
            <person name="Liu Y."/>
            <person name="Vee V."/>
            <person name="English A."/>
            <person name="Wang M."/>
            <person name="Skinner E."/>
            <person name="Han Y."/>
            <person name="Muzny D.M."/>
            <person name="Worley K.C."/>
            <person name="Gibbs R.A."/>
        </authorList>
    </citation>
    <scope>NUCLEOTIDE SEQUENCE</scope>
</reference>
<feature type="binding site" evidence="15">
    <location>
        <position position="624"/>
    </location>
    <ligand>
        <name>a protein</name>
        <dbReference type="ChEBI" id="CHEBI:16541"/>
    </ligand>
    <ligandPart>
        <name>C-terminal Xaa-(2S)-2-hydroxyglycine residue</name>
        <dbReference type="ChEBI" id="CHEBI:142768"/>
    </ligandPart>
</feature>
<feature type="binding site" evidence="16">
    <location>
        <position position="299"/>
    </location>
    <ligand>
        <name>Cu(2+)</name>
        <dbReference type="ChEBI" id="CHEBI:29036"/>
        <label>1</label>
        <note>catalytic</note>
    </ligand>
</feature>
<feature type="domain" description="Copper type II ascorbate-dependent monooxygenase N-terminal" evidence="22">
    <location>
        <begin position="48"/>
        <end position="159"/>
    </location>
</feature>
<evidence type="ECO:0000256" key="10">
    <source>
        <dbReference type="ARBA" id="ARBA00023157"/>
    </source>
</evidence>
<comment type="catalytic activity">
    <reaction evidence="1">
        <text>a [peptide]-C-terminal (2S)-2-hydroxyglycine = a [peptide]-C-terminal amide + glyoxylate</text>
        <dbReference type="Rhea" id="RHEA:20924"/>
        <dbReference type="Rhea" id="RHEA-COMP:13485"/>
        <dbReference type="Rhea" id="RHEA-COMP:15321"/>
        <dbReference type="ChEBI" id="CHEBI:36655"/>
        <dbReference type="ChEBI" id="CHEBI:137001"/>
        <dbReference type="ChEBI" id="CHEBI:142768"/>
        <dbReference type="EC" id="4.3.2.5"/>
    </reaction>
</comment>
<dbReference type="PANTHER" id="PTHR10680:SF14">
    <property type="entry name" value="PEPTIDYL-GLYCINE ALPHA-AMIDATING MONOOXYGENASE"/>
    <property type="match status" value="1"/>
</dbReference>
<feature type="binding site" evidence="15">
    <location>
        <position position="678"/>
    </location>
    <ligand>
        <name>a protein</name>
        <dbReference type="ChEBI" id="CHEBI:16541"/>
    </ligand>
    <ligandPart>
        <name>C-terminal Xaa-(2S)-2-hydroxyglycine residue</name>
        <dbReference type="ChEBI" id="CHEBI:142768"/>
    </ligandPart>
</feature>
<dbReference type="Gene3D" id="2.60.120.230">
    <property type="match status" value="1"/>
</dbReference>
<evidence type="ECO:0000256" key="9">
    <source>
        <dbReference type="ARBA" id="ARBA00023033"/>
    </source>
</evidence>
<dbReference type="Proteomes" id="UP000007110">
    <property type="component" value="Unassembled WGS sequence"/>
</dbReference>
<dbReference type="PROSITE" id="PS51125">
    <property type="entry name" value="NHL"/>
    <property type="match status" value="2"/>
</dbReference>
<feature type="binding site" evidence="16">
    <location>
        <position position="760"/>
    </location>
    <ligand>
        <name>Ca(2+)</name>
        <dbReference type="ChEBI" id="CHEBI:29108"/>
        <note>structural</note>
    </ligand>
</feature>
<keyword evidence="20" id="KW-0472">Membrane</keyword>
<comment type="catalytic activity">
    <reaction evidence="14">
        <text>a [peptide]-C-terminal glycine + 2 L-ascorbate + O2 = a [peptide]-C-terminal (2S)-2-hydroxyglycine + 2 monodehydro-L-ascorbate radical + H2O</text>
        <dbReference type="Rhea" id="RHEA:21452"/>
        <dbReference type="Rhea" id="RHEA-COMP:13486"/>
        <dbReference type="Rhea" id="RHEA-COMP:15321"/>
        <dbReference type="ChEBI" id="CHEBI:15377"/>
        <dbReference type="ChEBI" id="CHEBI:15379"/>
        <dbReference type="ChEBI" id="CHEBI:38290"/>
        <dbReference type="ChEBI" id="CHEBI:59513"/>
        <dbReference type="ChEBI" id="CHEBI:137000"/>
        <dbReference type="ChEBI" id="CHEBI:142768"/>
        <dbReference type="EC" id="1.14.17.3"/>
    </reaction>
</comment>
<dbReference type="RefSeq" id="XP_030832333.1">
    <property type="nucleotide sequence ID" value="XM_030976473.1"/>
</dbReference>
<dbReference type="GO" id="GO:0006518">
    <property type="term" value="P:peptide metabolic process"/>
    <property type="evidence" value="ECO:0007669"/>
    <property type="project" value="InterPro"/>
</dbReference>
<evidence type="ECO:0000259" key="22">
    <source>
        <dbReference type="Pfam" id="PF01082"/>
    </source>
</evidence>
<feature type="signal peptide" evidence="21">
    <location>
        <begin position="1"/>
        <end position="24"/>
    </location>
</feature>
<evidence type="ECO:0000256" key="4">
    <source>
        <dbReference type="ARBA" id="ARBA00022723"/>
    </source>
</evidence>
<keyword evidence="5 21" id="KW-0732">Signal</keyword>
<evidence type="ECO:0000256" key="20">
    <source>
        <dbReference type="SAM" id="Phobius"/>
    </source>
</evidence>
<keyword evidence="4 16" id="KW-0479">Metal-binding</keyword>
<feature type="domain" description="Copper type II ascorbate-dependent monooxygenase C-terminal" evidence="23">
    <location>
        <begin position="186"/>
        <end position="312"/>
    </location>
</feature>
<dbReference type="FunFam" id="2.60.120.230:FF:000002">
    <property type="entry name" value="Peptidyl-glycine alpha-amidating monooxygenase B"/>
    <property type="match status" value="1"/>
</dbReference>
<feature type="transmembrane region" description="Helical" evidence="20">
    <location>
        <begin position="865"/>
        <end position="888"/>
    </location>
</feature>
<feature type="disulfide bond" evidence="17">
    <location>
        <begin position="97"/>
        <end position="115"/>
    </location>
</feature>
<dbReference type="InterPro" id="IPR036939">
    <property type="entry name" value="Cu2_ascorb_mOase_N_sf"/>
</dbReference>
<comment type="cofactor">
    <cofactor evidence="16">
        <name>Cu(2+)</name>
        <dbReference type="ChEBI" id="CHEBI:29036"/>
    </cofactor>
    <text evidence="16">Binds 2 Cu(2+) ions per subunit.</text>
</comment>
<dbReference type="InterPro" id="IPR008977">
    <property type="entry name" value="PHM/PNGase_F_dom_sf"/>
</dbReference>
<comment type="cofactor">
    <cofactor evidence="16">
        <name>Zn(2+)</name>
        <dbReference type="ChEBI" id="CHEBI:29105"/>
    </cofactor>
    <text evidence="16">Binds one Zn(2+) ion per subunit.</text>
</comment>
<evidence type="ECO:0000256" key="1">
    <source>
        <dbReference type="ARBA" id="ARBA00000686"/>
    </source>
</evidence>
<keyword evidence="25" id="KW-1185">Reference proteome</keyword>
<feature type="binding site" evidence="16">
    <location>
        <position position="230"/>
    </location>
    <ligand>
        <name>Cu(2+)</name>
        <dbReference type="ChEBI" id="CHEBI:29036"/>
        <label>1</label>
        <note>catalytic</note>
    </ligand>
</feature>
<evidence type="ECO:0000256" key="7">
    <source>
        <dbReference type="ARBA" id="ARBA00023002"/>
    </source>
</evidence>
<feature type="binding site" evidence="16">
    <location>
        <position position="156"/>
    </location>
    <ligand>
        <name>Cu(2+)</name>
        <dbReference type="ChEBI" id="CHEBI:29036"/>
        <label>1</label>
        <note>catalytic</note>
    </ligand>
</feature>
<feature type="region of interest" description="Disordered" evidence="19">
    <location>
        <begin position="330"/>
        <end position="465"/>
    </location>
</feature>
<reference evidence="24" key="2">
    <citation type="submission" date="2021-01" db="UniProtKB">
        <authorList>
            <consortium name="EnsemblMetazoa"/>
        </authorList>
    </citation>
    <scope>IDENTIFICATION</scope>
</reference>
<dbReference type="OrthoDB" id="10018185at2759"/>
<dbReference type="PRINTS" id="PR00790">
    <property type="entry name" value="PAMONOXGNASE"/>
</dbReference>
<feature type="disulfide bond" evidence="17">
    <location>
        <begin position="604"/>
        <end position="625"/>
    </location>
</feature>
<dbReference type="Pfam" id="PF01436">
    <property type="entry name" value="NHL"/>
    <property type="match status" value="2"/>
</dbReference>
<feature type="disulfide bond" evidence="17">
    <location>
        <begin position="212"/>
        <end position="319"/>
    </location>
</feature>
<accession>A0A7M7N970</accession>
<evidence type="ECO:0000313" key="25">
    <source>
        <dbReference type="Proteomes" id="UP000007110"/>
    </source>
</evidence>
<keyword evidence="8 16" id="KW-0186">Copper</keyword>
<dbReference type="GeneID" id="579753"/>
<evidence type="ECO:0008006" key="26">
    <source>
        <dbReference type="Google" id="ProtNLM"/>
    </source>
</evidence>